<dbReference type="AlphaFoldDB" id="A0A7C9AA79"/>
<feature type="chain" id="PRO_5028094213" description="Ubiquitin-like protease family profile domain-containing protein" evidence="1">
    <location>
        <begin position="26"/>
        <end position="238"/>
    </location>
</feature>
<evidence type="ECO:0000313" key="2">
    <source>
        <dbReference type="EMBL" id="MBA4662834.1"/>
    </source>
</evidence>
<feature type="signal peptide" evidence="1">
    <location>
        <begin position="1"/>
        <end position="25"/>
    </location>
</feature>
<evidence type="ECO:0000256" key="1">
    <source>
        <dbReference type="SAM" id="SignalP"/>
    </source>
</evidence>
<reference evidence="2" key="2">
    <citation type="submission" date="2020-07" db="EMBL/GenBank/DDBJ databases">
        <authorList>
            <person name="Vera ALvarez R."/>
            <person name="Arias-Moreno D.M."/>
            <person name="Jimenez-Jacinto V."/>
            <person name="Jimenez-Bremont J.F."/>
            <person name="Swaminathan K."/>
            <person name="Moose S.P."/>
            <person name="Guerrero-Gonzalez M.L."/>
            <person name="Marino-Ramirez L."/>
            <person name="Landsman D."/>
            <person name="Rodriguez-Kessler M."/>
            <person name="Delgado-Sanchez P."/>
        </authorList>
    </citation>
    <scope>NUCLEOTIDE SEQUENCE</scope>
    <source>
        <tissue evidence="2">Cladode</tissue>
    </source>
</reference>
<accession>A0A7C9AA79</accession>
<proteinExistence type="predicted"/>
<organism evidence="2">
    <name type="scientific">Opuntia streptacantha</name>
    <name type="common">Prickly pear cactus</name>
    <name type="synonym">Opuntia cardona</name>
    <dbReference type="NCBI Taxonomy" id="393608"/>
    <lineage>
        <taxon>Eukaryota</taxon>
        <taxon>Viridiplantae</taxon>
        <taxon>Streptophyta</taxon>
        <taxon>Embryophyta</taxon>
        <taxon>Tracheophyta</taxon>
        <taxon>Spermatophyta</taxon>
        <taxon>Magnoliopsida</taxon>
        <taxon>eudicotyledons</taxon>
        <taxon>Gunneridae</taxon>
        <taxon>Pentapetalae</taxon>
        <taxon>Caryophyllales</taxon>
        <taxon>Cactineae</taxon>
        <taxon>Cactaceae</taxon>
        <taxon>Opuntioideae</taxon>
        <taxon>Opuntia</taxon>
    </lineage>
</organism>
<dbReference type="EMBL" id="GISG01218561">
    <property type="protein sequence ID" value="MBA4662834.1"/>
    <property type="molecule type" value="Transcribed_RNA"/>
</dbReference>
<keyword evidence="1" id="KW-0732">Signal</keyword>
<dbReference type="Gene3D" id="3.40.395.10">
    <property type="entry name" value="Adenoviral Proteinase, Chain A"/>
    <property type="match status" value="1"/>
</dbReference>
<reference evidence="2" key="1">
    <citation type="journal article" date="2013" name="J. Plant Res.">
        <title>Effect of fungi and light on seed germination of three Opuntia species from semiarid lands of central Mexico.</title>
        <authorList>
            <person name="Delgado-Sanchez P."/>
            <person name="Jimenez-Bremont J.F."/>
            <person name="Guerrero-Gonzalez Mde L."/>
            <person name="Flores J."/>
        </authorList>
    </citation>
    <scope>NUCLEOTIDE SEQUENCE</scope>
    <source>
        <tissue evidence="2">Cladode</tissue>
    </source>
</reference>
<sequence length="238" mass="26793">MQGLQDPGRLVKLFFPYLLLYLSYATVDNQGQLSAFVTAPYLCTFVPPLFNRVGYIDAVRGPSICAVDLRGLLKVVPAHGAGDKEGEYCINGFAIDRYTDLLTERERMYPDMCTRTSFVKTHQLTRAKLATVGYMVAAALPAKMPDGLQQVLLPLYDEHARHWLLLRADLQERSFFVYDSCPASRASDNEERKLLVHRASTAVALPLMQSDLYGDALTWEKVDVDCPSQSKVPQLRYH</sequence>
<name>A0A7C9AA79_OPUST</name>
<dbReference type="SUPFAM" id="SSF54001">
    <property type="entry name" value="Cysteine proteinases"/>
    <property type="match status" value="1"/>
</dbReference>
<dbReference type="InterPro" id="IPR038765">
    <property type="entry name" value="Papain-like_cys_pep_sf"/>
</dbReference>
<evidence type="ECO:0008006" key="3">
    <source>
        <dbReference type="Google" id="ProtNLM"/>
    </source>
</evidence>
<protein>
    <recommendedName>
        <fullName evidence="3">Ubiquitin-like protease family profile domain-containing protein</fullName>
    </recommendedName>
</protein>